<dbReference type="SMART" id="SM00360">
    <property type="entry name" value="RRM"/>
    <property type="match status" value="1"/>
</dbReference>
<dbReference type="FunFam" id="3.30.70.330:FF:000016">
    <property type="entry name" value="CUGBP Elav-like family member 1 isoform 2"/>
    <property type="match status" value="1"/>
</dbReference>
<reference evidence="5" key="1">
    <citation type="submission" date="2022-08" db="EMBL/GenBank/DDBJ databases">
        <title>Genome sequencing of akame (Lates japonicus).</title>
        <authorList>
            <person name="Hashiguchi Y."/>
            <person name="Takahashi H."/>
        </authorList>
    </citation>
    <scope>NUCLEOTIDE SEQUENCE</scope>
    <source>
        <strain evidence="5">Kochi</strain>
    </source>
</reference>
<dbReference type="InterPro" id="IPR000504">
    <property type="entry name" value="RRM_dom"/>
</dbReference>
<evidence type="ECO:0000259" key="4">
    <source>
        <dbReference type="PROSITE" id="PS50102"/>
    </source>
</evidence>
<organism evidence="5 6">
    <name type="scientific">Lates japonicus</name>
    <name type="common">Japanese lates</name>
    <dbReference type="NCBI Taxonomy" id="270547"/>
    <lineage>
        <taxon>Eukaryota</taxon>
        <taxon>Metazoa</taxon>
        <taxon>Chordata</taxon>
        <taxon>Craniata</taxon>
        <taxon>Vertebrata</taxon>
        <taxon>Euteleostomi</taxon>
        <taxon>Actinopterygii</taxon>
        <taxon>Neopterygii</taxon>
        <taxon>Teleostei</taxon>
        <taxon>Neoteleostei</taxon>
        <taxon>Acanthomorphata</taxon>
        <taxon>Carangaria</taxon>
        <taxon>Carangaria incertae sedis</taxon>
        <taxon>Centropomidae</taxon>
        <taxon>Lates</taxon>
    </lineage>
</organism>
<protein>
    <submittedName>
        <fullName evidence="5">CUGBP Elav-like family member 1 isoform X2</fullName>
    </submittedName>
</protein>
<dbReference type="Pfam" id="PF00076">
    <property type="entry name" value="RRM_1"/>
    <property type="match status" value="1"/>
</dbReference>
<dbReference type="InterPro" id="IPR034199">
    <property type="entry name" value="CELF1/2_RRM3"/>
</dbReference>
<accession>A0AAD3MKY7</accession>
<dbReference type="PROSITE" id="PS50102">
    <property type="entry name" value="RRM"/>
    <property type="match status" value="1"/>
</dbReference>
<dbReference type="GO" id="GO:0005634">
    <property type="term" value="C:nucleus"/>
    <property type="evidence" value="ECO:0007669"/>
    <property type="project" value="TreeGrafter"/>
</dbReference>
<dbReference type="Proteomes" id="UP001279410">
    <property type="component" value="Unassembled WGS sequence"/>
</dbReference>
<dbReference type="Gene3D" id="3.30.70.330">
    <property type="match status" value="1"/>
</dbReference>
<keyword evidence="1 2" id="KW-0694">RNA-binding</keyword>
<name>A0AAD3MKY7_LATJO</name>
<dbReference type="AlphaFoldDB" id="A0AAD3MKY7"/>
<proteinExistence type="predicted"/>
<evidence type="ECO:0000313" key="5">
    <source>
        <dbReference type="EMBL" id="GLD55704.1"/>
    </source>
</evidence>
<comment type="caution">
    <text evidence="5">The sequence shown here is derived from an EMBL/GenBank/DDBJ whole genome shotgun (WGS) entry which is preliminary data.</text>
</comment>
<dbReference type="CDD" id="cd12638">
    <property type="entry name" value="RRM3_CELF1_2"/>
    <property type="match status" value="1"/>
</dbReference>
<evidence type="ECO:0000256" key="2">
    <source>
        <dbReference type="PROSITE-ProRule" id="PRU00176"/>
    </source>
</evidence>
<evidence type="ECO:0000256" key="3">
    <source>
        <dbReference type="SAM" id="MobiDB-lite"/>
    </source>
</evidence>
<dbReference type="InterPro" id="IPR035979">
    <property type="entry name" value="RBD_domain_sf"/>
</dbReference>
<dbReference type="GO" id="GO:0003729">
    <property type="term" value="F:mRNA binding"/>
    <property type="evidence" value="ECO:0007669"/>
    <property type="project" value="TreeGrafter"/>
</dbReference>
<feature type="region of interest" description="Disordered" evidence="3">
    <location>
        <begin position="99"/>
        <end position="131"/>
    </location>
</feature>
<feature type="domain" description="RRM" evidence="4">
    <location>
        <begin position="225"/>
        <end position="303"/>
    </location>
</feature>
<dbReference type="PANTHER" id="PTHR48025">
    <property type="entry name" value="OS02G0815200 PROTEIN"/>
    <property type="match status" value="1"/>
</dbReference>
<evidence type="ECO:0000256" key="1">
    <source>
        <dbReference type="ARBA" id="ARBA00022884"/>
    </source>
</evidence>
<dbReference type="EMBL" id="BRZM01000022">
    <property type="protein sequence ID" value="GLD55704.1"/>
    <property type="molecule type" value="Genomic_DNA"/>
</dbReference>
<dbReference type="InterPro" id="IPR050502">
    <property type="entry name" value="Euk_RNA-bind_prot"/>
</dbReference>
<dbReference type="InterPro" id="IPR012677">
    <property type="entry name" value="Nucleotide-bd_a/b_plait_sf"/>
</dbReference>
<dbReference type="SUPFAM" id="SSF54928">
    <property type="entry name" value="RNA-binding domain, RBD"/>
    <property type="match status" value="1"/>
</dbReference>
<evidence type="ECO:0000313" key="6">
    <source>
        <dbReference type="Proteomes" id="UP001279410"/>
    </source>
</evidence>
<dbReference type="PANTHER" id="PTHR48025:SF1">
    <property type="entry name" value="RRM DOMAIN-CONTAINING PROTEIN"/>
    <property type="match status" value="1"/>
</dbReference>
<gene>
    <name evidence="5" type="ORF">AKAME5_000814100</name>
</gene>
<keyword evidence="6" id="KW-1185">Reference proteome</keyword>
<sequence>MEGCSSPIVVKFADTQKDKEQKRMAQQLQQQMQQLSAASMWGNLTGLNSLGPQYLALYLQLLQQSSTGNALNNLHPVSGLNAIQNLAALAAAATATQATPSGSSAMTTSSSPLSALTSSGSSPTSSSNSSVNPISSLGALQSLAAGAGAGLNMGSLAGMAALNGGLGSGGLSNGSGNTMEALSQAYSGIQQYAAAAAIPSLYNQSLLPQQSVSAAGSQKEGPEGANLFIYHLPQEFGDQDLLQMFMPFGNVISAKVFIDKQTNLSKCFGFVSYDNPVSSQAAIQSMNGFQIGMKRLKVQLKRSKNDSKPY</sequence>